<reference evidence="2 3" key="1">
    <citation type="submission" date="2023-03" db="EMBL/GenBank/DDBJ databases">
        <title>Paludisphaera mucosa sp. nov. a novel planctomycete from northern fen.</title>
        <authorList>
            <person name="Ivanova A."/>
        </authorList>
    </citation>
    <scope>NUCLEOTIDE SEQUENCE [LARGE SCALE GENOMIC DNA]</scope>
    <source>
        <strain evidence="2 3">Pla2</strain>
    </source>
</reference>
<gene>
    <name evidence="2" type="ORF">PZE19_17115</name>
</gene>
<accession>A0ABT6FDF9</accession>
<proteinExistence type="predicted"/>
<dbReference type="Proteomes" id="UP001216907">
    <property type="component" value="Unassembled WGS sequence"/>
</dbReference>
<comment type="caution">
    <text evidence="2">The sequence shown here is derived from an EMBL/GenBank/DDBJ whole genome shotgun (WGS) entry which is preliminary data.</text>
</comment>
<protein>
    <submittedName>
        <fullName evidence="2">Uncharacterized protein</fullName>
    </submittedName>
</protein>
<dbReference type="EMBL" id="JARRAG010000002">
    <property type="protein sequence ID" value="MDG3005509.1"/>
    <property type="molecule type" value="Genomic_DNA"/>
</dbReference>
<name>A0ABT6FDF9_9BACT</name>
<sequence length="224" mass="24815">MNDQANVDVKTDSGAPGELSGASTVEERNRLRAMEAQLKDYQRLQEAALDMKEKERLRALAEKGQIEEALDQQRRAWEQKHAEAVSRYTLLEQQVFGERKAAAIAEAIQGRAFVGETAEQRSAAAAMVRRLLQDEFETIREASGALTVRERSSCRPAAEALRERLDSPQFAIFFAPTSRGGAGGDASRPYVAPRGAQPGSLEAIVNQWRDRQSQYQSFGLHPLA</sequence>
<evidence type="ECO:0000313" key="2">
    <source>
        <dbReference type="EMBL" id="MDG3005509.1"/>
    </source>
</evidence>
<evidence type="ECO:0000256" key="1">
    <source>
        <dbReference type="SAM" id="MobiDB-lite"/>
    </source>
</evidence>
<keyword evidence="3" id="KW-1185">Reference proteome</keyword>
<organism evidence="2 3">
    <name type="scientific">Paludisphaera mucosa</name>
    <dbReference type="NCBI Taxonomy" id="3030827"/>
    <lineage>
        <taxon>Bacteria</taxon>
        <taxon>Pseudomonadati</taxon>
        <taxon>Planctomycetota</taxon>
        <taxon>Planctomycetia</taxon>
        <taxon>Isosphaerales</taxon>
        <taxon>Isosphaeraceae</taxon>
        <taxon>Paludisphaera</taxon>
    </lineage>
</organism>
<dbReference type="RefSeq" id="WP_277861841.1">
    <property type="nucleotide sequence ID" value="NZ_JARRAG010000002.1"/>
</dbReference>
<evidence type="ECO:0000313" key="3">
    <source>
        <dbReference type="Proteomes" id="UP001216907"/>
    </source>
</evidence>
<feature type="region of interest" description="Disordered" evidence="1">
    <location>
        <begin position="1"/>
        <end position="27"/>
    </location>
</feature>